<dbReference type="PANTHER" id="PTHR43433:SF5">
    <property type="entry name" value="AB HYDROLASE-1 DOMAIN-CONTAINING PROTEIN"/>
    <property type="match status" value="1"/>
</dbReference>
<dbReference type="PANTHER" id="PTHR43433">
    <property type="entry name" value="HYDROLASE, ALPHA/BETA FOLD FAMILY PROTEIN"/>
    <property type="match status" value="1"/>
</dbReference>
<sequence length="711" mass="78753">MRGPQRRARPPDSTGSVVRDGVSLHYDVYGDGPTTVLLMPSWSIVDSRFWKAQVAFLARHHRVVTFDGRGCGQSDRPRGPAAYAHREYAADTVAVLDATGTASSVLVCLSRGAEWAVRVAVDQPARVAGIFAIAPSCAVPAAKLDVEREFLWHQHVETPRGWQTYSREHWLHDGLDEFRRFFFDMMIPEPHSTKHIEDMLAWSADVDAATLVDTTDARLDPEFLAAEPFEDLAKAVGCPVHVVHGTADRISSPAVGEQLAELTGGSLTLIEGAGHAPLARDPVLINTMIHDFVATVAPSPRLKQRVRAPRRRRKALYLSSPIGLGHARRDVAIATELRSATEDLEIEWLAQDPVTRVLASAGERIHPASAQLLNESTHVEHESGEHDLHAFEALRRMDEILVANFMVFADLIAEEPFDLVIADEAWEVDYFLHENPELKRFSFAWLTDFVGWLPMPDGGPREAALTADYNAEMIEQRARFPRLRDRSIFVGNPEDVVRQDFGPGLPDIREWTGQNFDFSGYVTGSVPPAGPERAALRRKLGLQPDQRLCVVTVGGTSVGESLLQRILHAVPIIRRAMPELHFLVVTGPRIDPATLPRPRGVRVRGFVPDLADYLAACDIALVQGGLTTCMELTAAGTPFVYVPLENHFEQNFHVRHRLERYGGGRPMRYAEAADPDLLAKIIFDELSATRRVLPVETDGARRAAAMLADLL</sequence>
<keyword evidence="4" id="KW-1185">Reference proteome</keyword>
<name>A0ABT8HJJ1_MYCAO</name>
<evidence type="ECO:0000313" key="3">
    <source>
        <dbReference type="EMBL" id="MDN4520930.1"/>
    </source>
</evidence>
<feature type="domain" description="Glycosyl transferase family 28 C-terminal" evidence="2">
    <location>
        <begin position="551"/>
        <end position="680"/>
    </location>
</feature>
<dbReference type="Pfam" id="PF00561">
    <property type="entry name" value="Abhydrolase_1"/>
    <property type="match status" value="1"/>
</dbReference>
<proteinExistence type="predicted"/>
<dbReference type="Gene3D" id="3.40.50.2000">
    <property type="entry name" value="Glycogen Phosphorylase B"/>
    <property type="match status" value="1"/>
</dbReference>
<organism evidence="3 4">
    <name type="scientific">Mycolicibacterium austroafricanum</name>
    <name type="common">Mycobacterium austroafricanum</name>
    <dbReference type="NCBI Taxonomy" id="39687"/>
    <lineage>
        <taxon>Bacteria</taxon>
        <taxon>Bacillati</taxon>
        <taxon>Actinomycetota</taxon>
        <taxon>Actinomycetes</taxon>
        <taxon>Mycobacteriales</taxon>
        <taxon>Mycobacteriaceae</taxon>
        <taxon>Mycolicibacterium</taxon>
    </lineage>
</organism>
<comment type="caution">
    <text evidence="3">The sequence shown here is derived from an EMBL/GenBank/DDBJ whole genome shotgun (WGS) entry which is preliminary data.</text>
</comment>
<dbReference type="SUPFAM" id="SSF53474">
    <property type="entry name" value="alpha/beta-Hydrolases"/>
    <property type="match status" value="1"/>
</dbReference>
<dbReference type="EMBL" id="JAUHTC010000084">
    <property type="protein sequence ID" value="MDN4520930.1"/>
    <property type="molecule type" value="Genomic_DNA"/>
</dbReference>
<dbReference type="InterPro" id="IPR000073">
    <property type="entry name" value="AB_hydrolase_1"/>
</dbReference>
<gene>
    <name evidence="3" type="ORF">QYF68_24365</name>
</gene>
<reference evidence="3" key="1">
    <citation type="submission" date="2023-07" db="EMBL/GenBank/DDBJ databases">
        <title>Degradation of tert-butanol by M. austroafricanum TBA100.</title>
        <authorList>
            <person name="Helbich S."/>
            <person name="Vainshtein Y."/>
        </authorList>
    </citation>
    <scope>NUCLEOTIDE SEQUENCE</scope>
    <source>
        <strain evidence="3">TBA100</strain>
    </source>
</reference>
<evidence type="ECO:0000313" key="4">
    <source>
        <dbReference type="Proteomes" id="UP001172687"/>
    </source>
</evidence>
<dbReference type="Proteomes" id="UP001172687">
    <property type="component" value="Unassembled WGS sequence"/>
</dbReference>
<feature type="domain" description="AB hydrolase-1" evidence="1">
    <location>
        <begin position="49"/>
        <end position="278"/>
    </location>
</feature>
<evidence type="ECO:0000259" key="2">
    <source>
        <dbReference type="Pfam" id="PF04101"/>
    </source>
</evidence>
<dbReference type="Gene3D" id="3.40.50.1820">
    <property type="entry name" value="alpha/beta hydrolase"/>
    <property type="match status" value="1"/>
</dbReference>
<keyword evidence="3" id="KW-0378">Hydrolase</keyword>
<dbReference type="Pfam" id="PF04101">
    <property type="entry name" value="Glyco_tran_28_C"/>
    <property type="match status" value="1"/>
</dbReference>
<accession>A0ABT8HJJ1</accession>
<protein>
    <submittedName>
        <fullName evidence="3">Alpha/beta fold hydrolase</fullName>
    </submittedName>
</protein>
<dbReference type="InterPro" id="IPR007235">
    <property type="entry name" value="Glyco_trans_28_C"/>
</dbReference>
<dbReference type="GO" id="GO:0016787">
    <property type="term" value="F:hydrolase activity"/>
    <property type="evidence" value="ECO:0007669"/>
    <property type="project" value="UniProtKB-KW"/>
</dbReference>
<dbReference type="InterPro" id="IPR050471">
    <property type="entry name" value="AB_hydrolase"/>
</dbReference>
<evidence type="ECO:0000259" key="1">
    <source>
        <dbReference type="Pfam" id="PF00561"/>
    </source>
</evidence>
<dbReference type="InterPro" id="IPR029058">
    <property type="entry name" value="AB_hydrolase_fold"/>
</dbReference>
<dbReference type="RefSeq" id="WP_234935302.1">
    <property type="nucleotide sequence ID" value="NZ_CP070380.1"/>
</dbReference>
<dbReference type="SUPFAM" id="SSF53756">
    <property type="entry name" value="UDP-Glycosyltransferase/glycogen phosphorylase"/>
    <property type="match status" value="1"/>
</dbReference>